<evidence type="ECO:0000313" key="2">
    <source>
        <dbReference type="EMBL" id="MDT0497514.1"/>
    </source>
</evidence>
<sequence>MKLMETLSGRRAVRAFLPEPVDPEVLLELVAAASNAPSHLNQQPWSFSLSADPATVSELSRRAKQHLLTSLRRRSPFFGQREELKAPEHELFYGAPALIVVCATQPGALADAGCAMAAYSIMLAAHSMGLGSCWVSTALPWLDSSDGRKALGIPPDYRPIAPIILGGPAGTPLSPGRFEPRVRWIAQAASPA</sequence>
<dbReference type="InterPro" id="IPR029479">
    <property type="entry name" value="Nitroreductase"/>
</dbReference>
<evidence type="ECO:0000259" key="1">
    <source>
        <dbReference type="Pfam" id="PF00881"/>
    </source>
</evidence>
<dbReference type="PANTHER" id="PTHR23026">
    <property type="entry name" value="NADPH NITROREDUCTASE"/>
    <property type="match status" value="1"/>
</dbReference>
<proteinExistence type="predicted"/>
<dbReference type="RefSeq" id="WP_311364905.1">
    <property type="nucleotide sequence ID" value="NZ_JAVRIC010000010.1"/>
</dbReference>
<name>A0ABU2WJU5_9GAMM</name>
<dbReference type="Proteomes" id="UP001254608">
    <property type="component" value="Unassembled WGS sequence"/>
</dbReference>
<gene>
    <name evidence="2" type="ORF">RM530_09080</name>
</gene>
<comment type="caution">
    <text evidence="2">The sequence shown here is derived from an EMBL/GenBank/DDBJ whole genome shotgun (WGS) entry which is preliminary data.</text>
</comment>
<accession>A0ABU2WJU5</accession>
<dbReference type="InterPro" id="IPR000415">
    <property type="entry name" value="Nitroreductase-like"/>
</dbReference>
<dbReference type="Gene3D" id="3.40.109.10">
    <property type="entry name" value="NADH Oxidase"/>
    <property type="match status" value="1"/>
</dbReference>
<organism evidence="2 3">
    <name type="scientific">Banduia mediterranea</name>
    <dbReference type="NCBI Taxonomy" id="3075609"/>
    <lineage>
        <taxon>Bacteria</taxon>
        <taxon>Pseudomonadati</taxon>
        <taxon>Pseudomonadota</taxon>
        <taxon>Gammaproteobacteria</taxon>
        <taxon>Nevskiales</taxon>
        <taxon>Algiphilaceae</taxon>
        <taxon>Banduia</taxon>
    </lineage>
</organism>
<keyword evidence="3" id="KW-1185">Reference proteome</keyword>
<dbReference type="Pfam" id="PF00881">
    <property type="entry name" value="Nitroreductase"/>
    <property type="match status" value="1"/>
</dbReference>
<dbReference type="EMBL" id="JAVRIC010000010">
    <property type="protein sequence ID" value="MDT0497514.1"/>
    <property type="molecule type" value="Genomic_DNA"/>
</dbReference>
<dbReference type="SUPFAM" id="SSF55469">
    <property type="entry name" value="FMN-dependent nitroreductase-like"/>
    <property type="match status" value="1"/>
</dbReference>
<dbReference type="InterPro" id="IPR050627">
    <property type="entry name" value="Nitroreductase/BluB"/>
</dbReference>
<protein>
    <submittedName>
        <fullName evidence="2">Nitroreductase family protein</fullName>
    </submittedName>
</protein>
<dbReference type="PANTHER" id="PTHR23026:SF123">
    <property type="entry name" value="NAD(P)H NITROREDUCTASE RV3131-RELATED"/>
    <property type="match status" value="1"/>
</dbReference>
<evidence type="ECO:0000313" key="3">
    <source>
        <dbReference type="Proteomes" id="UP001254608"/>
    </source>
</evidence>
<feature type="domain" description="Nitroreductase" evidence="1">
    <location>
        <begin position="8"/>
        <end position="166"/>
    </location>
</feature>
<reference evidence="2 3" key="1">
    <citation type="submission" date="2023-09" db="EMBL/GenBank/DDBJ databases">
        <authorList>
            <person name="Rey-Velasco X."/>
        </authorList>
    </citation>
    <scope>NUCLEOTIDE SEQUENCE [LARGE SCALE GENOMIC DNA]</scope>
    <source>
        <strain evidence="2 3">W345</strain>
    </source>
</reference>